<feature type="transmembrane region" description="Helical" evidence="2">
    <location>
        <begin position="263"/>
        <end position="286"/>
    </location>
</feature>
<feature type="compositionally biased region" description="Polar residues" evidence="1">
    <location>
        <begin position="552"/>
        <end position="561"/>
    </location>
</feature>
<accession>A0A8H5D969</accession>
<name>A0A8H5D969_9AGAR</name>
<dbReference type="OrthoDB" id="2591431at2759"/>
<feature type="region of interest" description="Disordered" evidence="1">
    <location>
        <begin position="504"/>
        <end position="561"/>
    </location>
</feature>
<reference evidence="4 5" key="1">
    <citation type="journal article" date="2020" name="ISME J.">
        <title>Uncovering the hidden diversity of litter-decomposition mechanisms in mushroom-forming fungi.</title>
        <authorList>
            <person name="Floudas D."/>
            <person name="Bentzer J."/>
            <person name="Ahren D."/>
            <person name="Johansson T."/>
            <person name="Persson P."/>
            <person name="Tunlid A."/>
        </authorList>
    </citation>
    <scope>NUCLEOTIDE SEQUENCE [LARGE SCALE GENOMIC DNA]</scope>
    <source>
        <strain evidence="4 5">CBS 146.42</strain>
    </source>
</reference>
<feature type="compositionally biased region" description="Low complexity" evidence="1">
    <location>
        <begin position="532"/>
        <end position="550"/>
    </location>
</feature>
<feature type="chain" id="PRO_5034537184" evidence="3">
    <location>
        <begin position="19"/>
        <end position="561"/>
    </location>
</feature>
<protein>
    <submittedName>
        <fullName evidence="4">Uncharacterized protein</fullName>
    </submittedName>
</protein>
<evidence type="ECO:0000313" key="4">
    <source>
        <dbReference type="EMBL" id="KAF5355845.1"/>
    </source>
</evidence>
<dbReference type="AlphaFoldDB" id="A0A8H5D969"/>
<feature type="compositionally biased region" description="Low complexity" evidence="1">
    <location>
        <begin position="237"/>
        <end position="257"/>
    </location>
</feature>
<keyword evidence="5" id="KW-1185">Reference proteome</keyword>
<keyword evidence="2" id="KW-0812">Transmembrane</keyword>
<evidence type="ECO:0000256" key="1">
    <source>
        <dbReference type="SAM" id="MobiDB-lite"/>
    </source>
</evidence>
<keyword evidence="3" id="KW-0732">Signal</keyword>
<evidence type="ECO:0000256" key="3">
    <source>
        <dbReference type="SAM" id="SignalP"/>
    </source>
</evidence>
<dbReference type="PANTHER" id="PTHR37487">
    <property type="entry name" value="CHROMOSOME 1, WHOLE GENOME SHOTGUN SEQUENCE"/>
    <property type="match status" value="1"/>
</dbReference>
<proteinExistence type="predicted"/>
<feature type="compositionally biased region" description="Low complexity" evidence="1">
    <location>
        <begin position="216"/>
        <end position="227"/>
    </location>
</feature>
<sequence length="561" mass="58073">MMSIICFLALLLAPLVTAFSFSVGAPTECDSLDISWSGGSGPFFLHLIPVFSVPTNISIPANAVNDGQGSFSISQLPIAQGKEFLLVMSDATGFATGGTTSVLTVGPSKGGKCSTAEPTVAFSFQLNSALAQCQPYVFSGYPAATLPVSIFGIIPSGTSFALHPPAGATSFSWNANVERGTSIIFMMTDAAGRQGGASDLMVVANSNDRSCLNGLSPSSTSAVSTTANEQTTKKPTKTATSSSETPSASSSAPASSGGSSAGAIAGTVIGALLFLAVVITLGLFFLRKRREAKQLPATTSGFPSYGGGHTNGYSLSSTSNPAFAASSHSPYTPHTPQTYNPQTPYGTEQSYGHSYQPSQYAPSTYAPSAHTQVHNHSHTLSTGALGAYDGYQTSMLPYDANPFLDNPQHQQYPPANYAYQSTYQLPSASAYSLPHPVDPFNPPITDRGQPLPPLPPPTTDDPFASAENTSTAGSSMTAAQRKAAMAGASLYKSPSRIVVHTDAEDVLPPPNADGVVELPPQYTERRGGGLAVVNQSPPSPSSSVTPLPQQHQPPTASSRST</sequence>
<dbReference type="PANTHER" id="PTHR37487:SF3">
    <property type="entry name" value="CLEAVAGE_POLYADENYLATION SPECIFICITY FACTOR A SUBUNIT N-TERMINAL DOMAIN-CONTAINING PROTEIN"/>
    <property type="match status" value="1"/>
</dbReference>
<feature type="region of interest" description="Disordered" evidence="1">
    <location>
        <begin position="434"/>
        <end position="480"/>
    </location>
</feature>
<feature type="compositionally biased region" description="Pro residues" evidence="1">
    <location>
        <begin position="450"/>
        <end position="459"/>
    </location>
</feature>
<feature type="signal peptide" evidence="3">
    <location>
        <begin position="1"/>
        <end position="18"/>
    </location>
</feature>
<evidence type="ECO:0000313" key="5">
    <source>
        <dbReference type="Proteomes" id="UP000559027"/>
    </source>
</evidence>
<organism evidence="4 5">
    <name type="scientific">Leucocoprinus leucothites</name>
    <dbReference type="NCBI Taxonomy" id="201217"/>
    <lineage>
        <taxon>Eukaryota</taxon>
        <taxon>Fungi</taxon>
        <taxon>Dikarya</taxon>
        <taxon>Basidiomycota</taxon>
        <taxon>Agaricomycotina</taxon>
        <taxon>Agaricomycetes</taxon>
        <taxon>Agaricomycetidae</taxon>
        <taxon>Agaricales</taxon>
        <taxon>Agaricineae</taxon>
        <taxon>Agaricaceae</taxon>
        <taxon>Leucocoprinus</taxon>
    </lineage>
</organism>
<feature type="region of interest" description="Disordered" evidence="1">
    <location>
        <begin position="316"/>
        <end position="376"/>
    </location>
</feature>
<evidence type="ECO:0000256" key="2">
    <source>
        <dbReference type="SAM" id="Phobius"/>
    </source>
</evidence>
<keyword evidence="2" id="KW-0472">Membrane</keyword>
<feature type="compositionally biased region" description="Polar residues" evidence="1">
    <location>
        <begin position="466"/>
        <end position="478"/>
    </location>
</feature>
<keyword evidence="2" id="KW-1133">Transmembrane helix</keyword>
<dbReference type="EMBL" id="JAACJO010000007">
    <property type="protein sequence ID" value="KAF5355845.1"/>
    <property type="molecule type" value="Genomic_DNA"/>
</dbReference>
<gene>
    <name evidence="4" type="ORF">D9756_004124</name>
</gene>
<feature type="region of interest" description="Disordered" evidence="1">
    <location>
        <begin position="213"/>
        <end position="257"/>
    </location>
</feature>
<comment type="caution">
    <text evidence="4">The sequence shown here is derived from an EMBL/GenBank/DDBJ whole genome shotgun (WGS) entry which is preliminary data.</text>
</comment>
<dbReference type="Proteomes" id="UP000559027">
    <property type="component" value="Unassembled WGS sequence"/>
</dbReference>